<evidence type="ECO:0000313" key="1">
    <source>
        <dbReference type="EMBL" id="OWK29228.1"/>
    </source>
</evidence>
<name>A0A245ZHM2_9SPHN</name>
<dbReference type="Proteomes" id="UP000197290">
    <property type="component" value="Unassembled WGS sequence"/>
</dbReference>
<sequence length="90" mass="10390">MTPEEIASLSVQVTSWDQHEVDQLEGAAAVKYAGDHERAVRRLYRAMQFSLPFSLRRRAIRQIIIDAASKTDAIRRRGKQIADRRQKLKL</sequence>
<organism evidence="1 2">
    <name type="scientific">Sphingomonas dokdonensis</name>
    <dbReference type="NCBI Taxonomy" id="344880"/>
    <lineage>
        <taxon>Bacteria</taxon>
        <taxon>Pseudomonadati</taxon>
        <taxon>Pseudomonadota</taxon>
        <taxon>Alphaproteobacteria</taxon>
        <taxon>Sphingomonadales</taxon>
        <taxon>Sphingomonadaceae</taxon>
        <taxon>Sphingomonas</taxon>
    </lineage>
</organism>
<proteinExistence type="predicted"/>
<gene>
    <name evidence="1" type="ORF">SPDO_22090</name>
</gene>
<evidence type="ECO:0000313" key="2">
    <source>
        <dbReference type="Proteomes" id="UP000197290"/>
    </source>
</evidence>
<dbReference type="EMBL" id="NBBI01000004">
    <property type="protein sequence ID" value="OWK29228.1"/>
    <property type="molecule type" value="Genomic_DNA"/>
</dbReference>
<dbReference type="AlphaFoldDB" id="A0A245ZHM2"/>
<dbReference type="RefSeq" id="WP_088367559.1">
    <property type="nucleotide sequence ID" value="NZ_NBBI01000004.1"/>
</dbReference>
<keyword evidence="2" id="KW-1185">Reference proteome</keyword>
<reference evidence="1 2" key="1">
    <citation type="submission" date="2017-03" db="EMBL/GenBank/DDBJ databases">
        <title>Genome sequence of Sphingomonas dokdonensis DSM 21029.</title>
        <authorList>
            <person name="Poehlein A."/>
            <person name="Wuebbeler J.H."/>
            <person name="Steinbuechel A."/>
            <person name="Daniel R."/>
        </authorList>
    </citation>
    <scope>NUCLEOTIDE SEQUENCE [LARGE SCALE GENOMIC DNA]</scope>
    <source>
        <strain evidence="1 2">DSM 21029</strain>
    </source>
</reference>
<comment type="caution">
    <text evidence="1">The sequence shown here is derived from an EMBL/GenBank/DDBJ whole genome shotgun (WGS) entry which is preliminary data.</text>
</comment>
<protein>
    <submittedName>
        <fullName evidence="1">Uncharacterized protein</fullName>
    </submittedName>
</protein>
<accession>A0A245ZHM2</accession>